<proteinExistence type="predicted"/>
<accession>A0A1H8HNW8</accession>
<protein>
    <submittedName>
        <fullName evidence="1">Uncharacterized protein</fullName>
    </submittedName>
</protein>
<dbReference type="EMBL" id="FOBW01000015">
    <property type="protein sequence ID" value="SEN57901.1"/>
    <property type="molecule type" value="Genomic_DNA"/>
</dbReference>
<dbReference type="OrthoDB" id="2926484at2"/>
<name>A0A1H8HNW8_9BACI</name>
<evidence type="ECO:0000313" key="1">
    <source>
        <dbReference type="EMBL" id="SEN57901.1"/>
    </source>
</evidence>
<gene>
    <name evidence="1" type="ORF">SAMN05192533_11591</name>
</gene>
<keyword evidence="2" id="KW-1185">Reference proteome</keyword>
<reference evidence="2" key="1">
    <citation type="submission" date="2016-10" db="EMBL/GenBank/DDBJ databases">
        <authorList>
            <person name="Varghese N."/>
            <person name="Submissions S."/>
        </authorList>
    </citation>
    <scope>NUCLEOTIDE SEQUENCE [LARGE SCALE GENOMIC DNA]</scope>
    <source>
        <strain evidence="2">B48,IBRC-M 10115,DSM 25386,CECT 8001</strain>
    </source>
</reference>
<dbReference type="Proteomes" id="UP000198553">
    <property type="component" value="Unassembled WGS sequence"/>
</dbReference>
<dbReference type="RefSeq" id="WP_090749041.1">
    <property type="nucleotide sequence ID" value="NZ_FOBW01000015.1"/>
</dbReference>
<organism evidence="1 2">
    <name type="scientific">Mesobacillus persicus</name>
    <dbReference type="NCBI Taxonomy" id="930146"/>
    <lineage>
        <taxon>Bacteria</taxon>
        <taxon>Bacillati</taxon>
        <taxon>Bacillota</taxon>
        <taxon>Bacilli</taxon>
        <taxon>Bacillales</taxon>
        <taxon>Bacillaceae</taxon>
        <taxon>Mesobacillus</taxon>
    </lineage>
</organism>
<sequence>MNLFTEDGVYEVVYRGTHFSFLRFIRMDEICDVCYLTLKNILTGEMFTFEQAGIVGIREISGASRTGTKENTVA</sequence>
<evidence type="ECO:0000313" key="2">
    <source>
        <dbReference type="Proteomes" id="UP000198553"/>
    </source>
</evidence>
<dbReference type="AlphaFoldDB" id="A0A1H8HNW8"/>